<dbReference type="InterPro" id="IPR051448">
    <property type="entry name" value="CdaR-like_regulators"/>
</dbReference>
<feature type="domain" description="PucR C-terminal helix-turn-helix" evidence="1">
    <location>
        <begin position="48"/>
        <end position="106"/>
    </location>
</feature>
<dbReference type="Proteomes" id="UP000824091">
    <property type="component" value="Unassembled WGS sequence"/>
</dbReference>
<dbReference type="InterPro" id="IPR042070">
    <property type="entry name" value="PucR_C-HTH_sf"/>
</dbReference>
<dbReference type="PANTHER" id="PTHR33744">
    <property type="entry name" value="CARBOHYDRATE DIACID REGULATOR"/>
    <property type="match status" value="1"/>
</dbReference>
<reference evidence="2" key="2">
    <citation type="journal article" date="2021" name="PeerJ">
        <title>Extensive microbial diversity within the chicken gut microbiome revealed by metagenomics and culture.</title>
        <authorList>
            <person name="Gilroy R."/>
            <person name="Ravi A."/>
            <person name="Getino M."/>
            <person name="Pursley I."/>
            <person name="Horton D.L."/>
            <person name="Alikhan N.F."/>
            <person name="Baker D."/>
            <person name="Gharbi K."/>
            <person name="Hall N."/>
            <person name="Watson M."/>
            <person name="Adriaenssens E.M."/>
            <person name="Foster-Nyarko E."/>
            <person name="Jarju S."/>
            <person name="Secka A."/>
            <person name="Antonio M."/>
            <person name="Oren A."/>
            <person name="Chaudhuri R.R."/>
            <person name="La Ragione R."/>
            <person name="Hildebrand F."/>
            <person name="Pallen M.J."/>
        </authorList>
    </citation>
    <scope>NUCLEOTIDE SEQUENCE</scope>
    <source>
        <strain evidence="2">11300</strain>
    </source>
</reference>
<dbReference type="Pfam" id="PF13556">
    <property type="entry name" value="HTH_30"/>
    <property type="match status" value="1"/>
</dbReference>
<name>A0A9D1I3I0_9FIRM</name>
<protein>
    <submittedName>
        <fullName evidence="2">Helix-turn-helix domain-containing protein</fullName>
    </submittedName>
</protein>
<reference evidence="2" key="1">
    <citation type="submission" date="2020-10" db="EMBL/GenBank/DDBJ databases">
        <authorList>
            <person name="Gilroy R."/>
        </authorList>
    </citation>
    <scope>NUCLEOTIDE SEQUENCE</scope>
    <source>
        <strain evidence="2">11300</strain>
    </source>
</reference>
<evidence type="ECO:0000313" key="3">
    <source>
        <dbReference type="Proteomes" id="UP000824091"/>
    </source>
</evidence>
<accession>A0A9D1I3I0</accession>
<dbReference type="EMBL" id="DVMO01000031">
    <property type="protein sequence ID" value="HIU27117.1"/>
    <property type="molecule type" value="Genomic_DNA"/>
</dbReference>
<sequence length="111" mass="12849">MRRGNPCCKSCLPDRTKRPPLRAAFAKLALTERLKPLLDYDLKHGTELVKTLEVYFNNCRNSANTARDLFIHRNTLLYRLEQISKILDLDLNNNEQVLIIQLALKALIMVK</sequence>
<dbReference type="Gene3D" id="1.10.10.2840">
    <property type="entry name" value="PucR C-terminal helix-turn-helix domain"/>
    <property type="match status" value="1"/>
</dbReference>
<dbReference type="InterPro" id="IPR025736">
    <property type="entry name" value="PucR_C-HTH_dom"/>
</dbReference>
<evidence type="ECO:0000259" key="1">
    <source>
        <dbReference type="Pfam" id="PF13556"/>
    </source>
</evidence>
<gene>
    <name evidence="2" type="ORF">IAD16_01890</name>
</gene>
<dbReference type="PANTHER" id="PTHR33744:SF1">
    <property type="entry name" value="DNA-BINDING TRANSCRIPTIONAL ACTIVATOR ADER"/>
    <property type="match status" value="1"/>
</dbReference>
<comment type="caution">
    <text evidence="2">The sequence shown here is derived from an EMBL/GenBank/DDBJ whole genome shotgun (WGS) entry which is preliminary data.</text>
</comment>
<organism evidence="2 3">
    <name type="scientific">Candidatus Fimisoma avicola</name>
    <dbReference type="NCBI Taxonomy" id="2840826"/>
    <lineage>
        <taxon>Bacteria</taxon>
        <taxon>Bacillati</taxon>
        <taxon>Bacillota</taxon>
        <taxon>Clostridia</taxon>
        <taxon>Eubacteriales</taxon>
        <taxon>Candidatus Fimisoma</taxon>
    </lineage>
</organism>
<proteinExistence type="predicted"/>
<evidence type="ECO:0000313" key="2">
    <source>
        <dbReference type="EMBL" id="HIU27117.1"/>
    </source>
</evidence>
<dbReference type="AlphaFoldDB" id="A0A9D1I3I0"/>